<evidence type="ECO:0000313" key="2">
    <source>
        <dbReference type="Proteomes" id="UP001632037"/>
    </source>
</evidence>
<comment type="caution">
    <text evidence="1">The sequence shown here is derived from an EMBL/GenBank/DDBJ whole genome shotgun (WGS) entry which is preliminary data.</text>
</comment>
<evidence type="ECO:0000313" key="1">
    <source>
        <dbReference type="EMBL" id="KAL3657087.1"/>
    </source>
</evidence>
<dbReference type="AlphaFoldDB" id="A0ABD3ERZ7"/>
<organism evidence="1 2">
    <name type="scientific">Phytophthora oleae</name>
    <dbReference type="NCBI Taxonomy" id="2107226"/>
    <lineage>
        <taxon>Eukaryota</taxon>
        <taxon>Sar</taxon>
        <taxon>Stramenopiles</taxon>
        <taxon>Oomycota</taxon>
        <taxon>Peronosporomycetes</taxon>
        <taxon>Peronosporales</taxon>
        <taxon>Peronosporaceae</taxon>
        <taxon>Phytophthora</taxon>
    </lineage>
</organism>
<keyword evidence="2" id="KW-1185">Reference proteome</keyword>
<reference evidence="1 2" key="1">
    <citation type="submission" date="2024-09" db="EMBL/GenBank/DDBJ databases">
        <title>Genome sequencing and assembly of Phytophthora oleae, isolate VK10A, causative agent of rot of olive drupes.</title>
        <authorList>
            <person name="Conti Taguali S."/>
            <person name="Riolo M."/>
            <person name="La Spada F."/>
            <person name="Cacciola S.O."/>
            <person name="Dionisio G."/>
        </authorList>
    </citation>
    <scope>NUCLEOTIDE SEQUENCE [LARGE SCALE GENOMIC DNA]</scope>
    <source>
        <strain evidence="1 2">VK10A</strain>
    </source>
</reference>
<protein>
    <submittedName>
        <fullName evidence="1">Uncharacterized protein</fullName>
    </submittedName>
</protein>
<accession>A0ABD3ERZ7</accession>
<name>A0ABD3ERZ7_9STRA</name>
<dbReference type="EMBL" id="JBIMZQ010000069">
    <property type="protein sequence ID" value="KAL3657087.1"/>
    <property type="molecule type" value="Genomic_DNA"/>
</dbReference>
<gene>
    <name evidence="1" type="ORF">V7S43_018000</name>
</gene>
<sequence>MPPLSIKAKRRVFSVNEAHRRRVISTEVTFYTARSASATTVHYTVAMVSKAQIAVFCVMQCICAALAAVSSDRRQLGGAPREHINTFPYSVRESNGKLQDKVVP</sequence>
<dbReference type="Proteomes" id="UP001632037">
    <property type="component" value="Unassembled WGS sequence"/>
</dbReference>
<proteinExistence type="predicted"/>